<organism evidence="1 2">
    <name type="scientific">Aphis craccivora</name>
    <name type="common">Cowpea aphid</name>
    <dbReference type="NCBI Taxonomy" id="307492"/>
    <lineage>
        <taxon>Eukaryota</taxon>
        <taxon>Metazoa</taxon>
        <taxon>Ecdysozoa</taxon>
        <taxon>Arthropoda</taxon>
        <taxon>Hexapoda</taxon>
        <taxon>Insecta</taxon>
        <taxon>Pterygota</taxon>
        <taxon>Neoptera</taxon>
        <taxon>Paraneoptera</taxon>
        <taxon>Hemiptera</taxon>
        <taxon>Sternorrhyncha</taxon>
        <taxon>Aphidomorpha</taxon>
        <taxon>Aphidoidea</taxon>
        <taxon>Aphididae</taxon>
        <taxon>Aphidini</taxon>
        <taxon>Aphis</taxon>
        <taxon>Aphis</taxon>
    </lineage>
</organism>
<reference evidence="1 2" key="1">
    <citation type="submission" date="2019-08" db="EMBL/GenBank/DDBJ databases">
        <title>Whole genome of Aphis craccivora.</title>
        <authorList>
            <person name="Voronova N.V."/>
            <person name="Shulinski R.S."/>
            <person name="Bandarenka Y.V."/>
            <person name="Zhorov D.G."/>
            <person name="Warner D."/>
        </authorList>
    </citation>
    <scope>NUCLEOTIDE SEQUENCE [LARGE SCALE GENOMIC DNA]</scope>
    <source>
        <strain evidence="1">180601</strain>
        <tissue evidence="1">Whole Body</tissue>
    </source>
</reference>
<accession>A0A6G0ZE57</accession>
<gene>
    <name evidence="1" type="ORF">FWK35_00000416</name>
</gene>
<dbReference type="OrthoDB" id="6617084at2759"/>
<comment type="caution">
    <text evidence="1">The sequence shown here is derived from an EMBL/GenBank/DDBJ whole genome shotgun (WGS) entry which is preliminary data.</text>
</comment>
<evidence type="ECO:0000313" key="2">
    <source>
        <dbReference type="Proteomes" id="UP000478052"/>
    </source>
</evidence>
<proteinExistence type="predicted"/>
<keyword evidence="2" id="KW-1185">Reference proteome</keyword>
<evidence type="ECO:0000313" key="1">
    <source>
        <dbReference type="EMBL" id="KAF0769011.1"/>
    </source>
</evidence>
<protein>
    <recommendedName>
        <fullName evidence="3">Reverse transcriptase domain-containing protein</fullName>
    </recommendedName>
</protein>
<dbReference type="AlphaFoldDB" id="A0A6G0ZE57"/>
<dbReference type="CDD" id="cd01060">
    <property type="entry name" value="Membrane-FADS-like"/>
    <property type="match status" value="1"/>
</dbReference>
<dbReference type="EMBL" id="VUJU01000664">
    <property type="protein sequence ID" value="KAF0769011.1"/>
    <property type="molecule type" value="Genomic_DNA"/>
</dbReference>
<dbReference type="Proteomes" id="UP000478052">
    <property type="component" value="Unassembled WGS sequence"/>
</dbReference>
<evidence type="ECO:0008006" key="3">
    <source>
        <dbReference type="Google" id="ProtNLM"/>
    </source>
</evidence>
<name>A0A6G0ZE57_APHCR</name>
<sequence>MEISRQRYEKQAEEFLKVGPYRFKNVPQFKYLGTMITQSNNMEYELFKRIQMIQLYTTLIRAIVLYGAQCWTVRKSDESKLRVFERKILRSRIYGPCRDLQTGEWRKRHNKELHHLYNRPDIIGTWAGHVWRKPDALTKTVLQENPRGKRPLRKTPNAMGGLCQEGCSSFSAGEKLAYAGTKS</sequence>